<dbReference type="AlphaFoldDB" id="A0A6S6LWP3"/>
<name>A0A6S6LWP3_9BACT</name>
<dbReference type="EMBL" id="AP023213">
    <property type="protein sequence ID" value="BCG46382.1"/>
    <property type="molecule type" value="Genomic_DNA"/>
</dbReference>
<accession>A0A6S6LWP3</accession>
<proteinExistence type="predicted"/>
<sequence length="69" mass="7652">MTGKLFLLCALVVLPGCESLNETLVRQMFIDRGVSREVSDQIKEGLKRREKTPPAELPKQAAPPFLDLG</sequence>
<dbReference type="RefSeq" id="WP_185244598.1">
    <property type="nucleotide sequence ID" value="NZ_AP023213.1"/>
</dbReference>
<gene>
    <name evidence="2" type="ORF">GEOBRER4_n1178</name>
</gene>
<feature type="region of interest" description="Disordered" evidence="1">
    <location>
        <begin position="45"/>
        <end position="69"/>
    </location>
</feature>
<dbReference type="Proteomes" id="UP000515472">
    <property type="component" value="Chromosome"/>
</dbReference>
<organism evidence="2 3">
    <name type="scientific">Citrifermentans bremense</name>
    <dbReference type="NCBI Taxonomy" id="60035"/>
    <lineage>
        <taxon>Bacteria</taxon>
        <taxon>Pseudomonadati</taxon>
        <taxon>Thermodesulfobacteriota</taxon>
        <taxon>Desulfuromonadia</taxon>
        <taxon>Geobacterales</taxon>
        <taxon>Geobacteraceae</taxon>
        <taxon>Citrifermentans</taxon>
    </lineage>
</organism>
<dbReference type="KEGG" id="gbn:GEOBRER4_11320"/>
<evidence type="ECO:0000313" key="3">
    <source>
        <dbReference type="Proteomes" id="UP000515472"/>
    </source>
</evidence>
<protein>
    <submittedName>
        <fullName evidence="2">Uncharacterized protein</fullName>
    </submittedName>
</protein>
<keyword evidence="3" id="KW-1185">Reference proteome</keyword>
<evidence type="ECO:0000256" key="1">
    <source>
        <dbReference type="SAM" id="MobiDB-lite"/>
    </source>
</evidence>
<evidence type="ECO:0000313" key="2">
    <source>
        <dbReference type="EMBL" id="BCG46382.1"/>
    </source>
</evidence>
<reference evidence="2 3" key="1">
    <citation type="submission" date="2020-06" db="EMBL/GenBank/DDBJ databases">
        <title>Interaction of electrochemicaly active bacteria, Geobacter bremensis R4 on different carbon anode.</title>
        <authorList>
            <person name="Meng L."/>
            <person name="Yoshida N."/>
        </authorList>
    </citation>
    <scope>NUCLEOTIDE SEQUENCE [LARGE SCALE GENOMIC DNA]</scope>
    <source>
        <strain evidence="2 3">R4</strain>
    </source>
</reference>